<dbReference type="SUPFAM" id="SSF51395">
    <property type="entry name" value="FMN-linked oxidoreductases"/>
    <property type="match status" value="1"/>
</dbReference>
<evidence type="ECO:0000256" key="10">
    <source>
        <dbReference type="ARBA" id="ARBA00023002"/>
    </source>
</evidence>
<dbReference type="GO" id="GO:0044205">
    <property type="term" value="P:'de novo' UMP biosynthetic process"/>
    <property type="evidence" value="ECO:0007669"/>
    <property type="project" value="UniProtKB-UniRule"/>
</dbReference>
<comment type="caution">
    <text evidence="11">Lacks conserved residue(s) required for the propagation of feature annotation.</text>
</comment>
<feature type="binding site" evidence="11">
    <location>
        <position position="45"/>
    </location>
    <ligand>
        <name>substrate</name>
    </ligand>
</feature>
<dbReference type="FunFam" id="3.20.20.70:FF:000027">
    <property type="entry name" value="Dihydropyrimidine dehydrogenase [NADP(+)]"/>
    <property type="match status" value="1"/>
</dbReference>
<name>A0A1I4A4D0_9LACT</name>
<comment type="subcellular location">
    <subcellularLocation>
        <location evidence="2 11">Cytoplasm</location>
    </subcellularLocation>
</comment>
<keyword evidence="9 11" id="KW-0665">Pyrimidine biosynthesis</keyword>
<dbReference type="PROSITE" id="PS00912">
    <property type="entry name" value="DHODEHASE_2"/>
    <property type="match status" value="1"/>
</dbReference>
<dbReference type="NCBIfam" id="NF005574">
    <property type="entry name" value="PRK07259.1"/>
    <property type="match status" value="1"/>
</dbReference>
<dbReference type="Proteomes" id="UP000199589">
    <property type="component" value="Unassembled WGS sequence"/>
</dbReference>
<feature type="active site" description="Nucleophile" evidence="11">
    <location>
        <position position="130"/>
    </location>
</feature>
<comment type="catalytic activity">
    <reaction evidence="11">
        <text>(S)-dihydroorotate + A = orotate + AH2</text>
        <dbReference type="Rhea" id="RHEA:18073"/>
        <dbReference type="ChEBI" id="CHEBI:13193"/>
        <dbReference type="ChEBI" id="CHEBI:17499"/>
        <dbReference type="ChEBI" id="CHEBI:30839"/>
        <dbReference type="ChEBI" id="CHEBI:30864"/>
    </reaction>
</comment>
<dbReference type="PIRSF" id="PIRSF000164">
    <property type="entry name" value="DHO_oxidase"/>
    <property type="match status" value="1"/>
</dbReference>
<dbReference type="EMBL" id="FOSJ01000043">
    <property type="protein sequence ID" value="SFK51184.1"/>
    <property type="molecule type" value="Genomic_DNA"/>
</dbReference>
<dbReference type="OrthoDB" id="9794954at2"/>
<feature type="binding site" evidence="11">
    <location>
        <position position="165"/>
    </location>
    <ligand>
        <name>FMN</name>
        <dbReference type="ChEBI" id="CHEBI:58210"/>
    </ligand>
</feature>
<protein>
    <recommendedName>
        <fullName evidence="11">Dihydroorotate dehydrogenase</fullName>
        <shortName evidence="11">DHOD</shortName>
        <shortName evidence="11">DHODase</shortName>
        <shortName evidence="11">DHOdehase</shortName>
        <ecNumber evidence="11">1.3.-.-</ecNumber>
    </recommendedName>
</protein>
<dbReference type="InterPro" id="IPR001295">
    <property type="entry name" value="Dihydroorotate_DH_CS"/>
</dbReference>
<dbReference type="Gene3D" id="3.20.20.70">
    <property type="entry name" value="Aldolase class I"/>
    <property type="match status" value="1"/>
</dbReference>
<dbReference type="InterPro" id="IPR024920">
    <property type="entry name" value="Dihydroorotate_DH_1"/>
</dbReference>
<dbReference type="InterPro" id="IPR050074">
    <property type="entry name" value="DHO_dehydrogenase"/>
</dbReference>
<evidence type="ECO:0000313" key="14">
    <source>
        <dbReference type="Proteomes" id="UP000199589"/>
    </source>
</evidence>
<evidence type="ECO:0000256" key="7">
    <source>
        <dbReference type="ARBA" id="ARBA00022630"/>
    </source>
</evidence>
<feature type="binding site" evidence="11">
    <location>
        <position position="21"/>
    </location>
    <ligand>
        <name>FMN</name>
        <dbReference type="ChEBI" id="CHEBI:58210"/>
    </ligand>
</feature>
<evidence type="ECO:0000256" key="2">
    <source>
        <dbReference type="ARBA" id="ARBA00004496"/>
    </source>
</evidence>
<dbReference type="GO" id="GO:1990663">
    <property type="term" value="F:dihydroorotate dehydrogenase (fumarate) activity"/>
    <property type="evidence" value="ECO:0007669"/>
    <property type="project" value="UniProtKB-EC"/>
</dbReference>
<feature type="binding site" evidence="11">
    <location>
        <begin position="265"/>
        <end position="266"/>
    </location>
    <ligand>
        <name>FMN</name>
        <dbReference type="ChEBI" id="CHEBI:58210"/>
    </ligand>
</feature>
<dbReference type="RefSeq" id="WP_072694628.1">
    <property type="nucleotide sequence ID" value="NZ_FOSJ01000043.1"/>
</dbReference>
<feature type="binding site" evidence="11">
    <location>
        <position position="127"/>
    </location>
    <ligand>
        <name>FMN</name>
        <dbReference type="ChEBI" id="CHEBI:58210"/>
    </ligand>
</feature>
<feature type="binding site" evidence="11">
    <location>
        <begin position="45"/>
        <end position="46"/>
    </location>
    <ligand>
        <name>FMN</name>
        <dbReference type="ChEBI" id="CHEBI:58210"/>
    </ligand>
</feature>
<evidence type="ECO:0000313" key="13">
    <source>
        <dbReference type="EMBL" id="SFK51184.1"/>
    </source>
</evidence>
<sequence>MKQLSVNLPGLKMENPVMPASGTFGFGDMYHDLYDYNKLGAIVLKSTTERARVGNEDPKFFSLKNGVLNAVGLKNPGVDKVLTEKLSKLTHYQTPIIASVAGETVEEFVTVTKKLNQSDVISALEINVSCPNVKEGGLTFGTDPEMVRLITEKVKKIAKVPIYVKLTPNVTDIVSIAKAAEAGGADGISLINTVLSMNFDVKTRKPVLGNMTGGLSGESIFPIAVRMVYQVSQAVDLPIIGMGGIQSTDDVIQMFLAGASAVAIGTATYKNPLVMNQIIEELPARLNELEIDSIESLIAEVKEARKNG</sequence>
<keyword evidence="7 11" id="KW-0285">Flavoprotein</keyword>
<feature type="binding site" evidence="11">
    <location>
        <position position="191"/>
    </location>
    <ligand>
        <name>FMN</name>
        <dbReference type="ChEBI" id="CHEBI:58210"/>
    </ligand>
</feature>
<feature type="binding site" evidence="11">
    <location>
        <begin position="192"/>
        <end position="193"/>
    </location>
    <ligand>
        <name>substrate</name>
    </ligand>
</feature>
<dbReference type="PANTHER" id="PTHR48109">
    <property type="entry name" value="DIHYDROOROTATE DEHYDROGENASE (QUINONE), MITOCHONDRIAL-RELATED"/>
    <property type="match status" value="1"/>
</dbReference>
<comment type="catalytic activity">
    <reaction evidence="1">
        <text>(S)-dihydroorotate + fumarate = orotate + succinate</text>
        <dbReference type="Rhea" id="RHEA:30059"/>
        <dbReference type="ChEBI" id="CHEBI:29806"/>
        <dbReference type="ChEBI" id="CHEBI:30031"/>
        <dbReference type="ChEBI" id="CHEBI:30839"/>
        <dbReference type="ChEBI" id="CHEBI:30864"/>
        <dbReference type="EC" id="1.3.98.1"/>
    </reaction>
</comment>
<dbReference type="EC" id="1.3.-.-" evidence="11"/>
<evidence type="ECO:0000256" key="3">
    <source>
        <dbReference type="ARBA" id="ARBA00004725"/>
    </source>
</evidence>
<comment type="pathway">
    <text evidence="3 11">Pyrimidine metabolism; UMP biosynthesis via de novo pathway.</text>
</comment>
<feature type="binding site" evidence="11">
    <location>
        <begin position="243"/>
        <end position="244"/>
    </location>
    <ligand>
        <name>FMN</name>
        <dbReference type="ChEBI" id="CHEBI:58210"/>
    </ligand>
</feature>
<dbReference type="UniPathway" id="UPA00070"/>
<proteinExistence type="inferred from homology"/>
<dbReference type="GO" id="GO:0006207">
    <property type="term" value="P:'de novo' pyrimidine nucleobase biosynthetic process"/>
    <property type="evidence" value="ECO:0007669"/>
    <property type="project" value="InterPro"/>
</dbReference>
<dbReference type="InterPro" id="IPR005720">
    <property type="entry name" value="Dihydroorotate_DH_cat"/>
</dbReference>
<feature type="domain" description="Dihydroorotate dehydrogenase catalytic" evidence="12">
    <location>
        <begin position="4"/>
        <end position="286"/>
    </location>
</feature>
<dbReference type="STRING" id="258723.GCA_900169305_00198"/>
<feature type="binding site" evidence="11">
    <location>
        <position position="127"/>
    </location>
    <ligand>
        <name>substrate</name>
    </ligand>
</feature>
<dbReference type="NCBIfam" id="TIGR01037">
    <property type="entry name" value="pyrD_sub1_fam"/>
    <property type="match status" value="1"/>
</dbReference>
<dbReference type="GO" id="GO:0005737">
    <property type="term" value="C:cytoplasm"/>
    <property type="evidence" value="ECO:0007669"/>
    <property type="project" value="UniProtKB-SubCell"/>
</dbReference>
<organism evidence="13 14">
    <name type="scientific">Marinilactibacillus piezotolerans</name>
    <dbReference type="NCBI Taxonomy" id="258723"/>
    <lineage>
        <taxon>Bacteria</taxon>
        <taxon>Bacillati</taxon>
        <taxon>Bacillota</taxon>
        <taxon>Bacilli</taxon>
        <taxon>Lactobacillales</taxon>
        <taxon>Carnobacteriaceae</taxon>
        <taxon>Marinilactibacillus</taxon>
    </lineage>
</organism>
<reference evidence="14" key="1">
    <citation type="submission" date="2016-10" db="EMBL/GenBank/DDBJ databases">
        <authorList>
            <person name="Varghese N."/>
            <person name="Submissions S."/>
        </authorList>
    </citation>
    <scope>NUCLEOTIDE SEQUENCE [LARGE SCALE GENOMIC DNA]</scope>
    <source>
        <strain evidence="14">DSM 16108</strain>
    </source>
</reference>
<comment type="cofactor">
    <cofactor evidence="11">
        <name>FMN</name>
        <dbReference type="ChEBI" id="CHEBI:58210"/>
    </cofactor>
    <text evidence="11">Binds 1 FMN per subunit.</text>
</comment>
<evidence type="ECO:0000256" key="1">
    <source>
        <dbReference type="ARBA" id="ARBA00001694"/>
    </source>
</evidence>
<keyword evidence="6 11" id="KW-0963">Cytoplasm</keyword>
<evidence type="ECO:0000256" key="8">
    <source>
        <dbReference type="ARBA" id="ARBA00022643"/>
    </source>
</evidence>
<dbReference type="AlphaFoldDB" id="A0A1I4A4D0"/>
<keyword evidence="8 11" id="KW-0288">FMN</keyword>
<dbReference type="InterPro" id="IPR012135">
    <property type="entry name" value="Dihydroorotate_DH_1_2"/>
</dbReference>
<feature type="binding site" evidence="11">
    <location>
        <begin position="69"/>
        <end position="73"/>
    </location>
    <ligand>
        <name>substrate</name>
    </ligand>
</feature>
<evidence type="ECO:0000256" key="9">
    <source>
        <dbReference type="ARBA" id="ARBA00022975"/>
    </source>
</evidence>
<keyword evidence="10 11" id="KW-0560">Oxidoreductase</keyword>
<dbReference type="InterPro" id="IPR013785">
    <property type="entry name" value="Aldolase_TIM"/>
</dbReference>
<evidence type="ECO:0000256" key="6">
    <source>
        <dbReference type="ARBA" id="ARBA00022490"/>
    </source>
</evidence>
<feature type="binding site" evidence="11">
    <location>
        <position position="217"/>
    </location>
    <ligand>
        <name>FMN</name>
        <dbReference type="ChEBI" id="CHEBI:58210"/>
    </ligand>
</feature>
<comment type="subunit">
    <text evidence="5">Homodimer.</text>
</comment>
<evidence type="ECO:0000256" key="5">
    <source>
        <dbReference type="ARBA" id="ARBA00011738"/>
    </source>
</evidence>
<dbReference type="PANTHER" id="PTHR48109:SF1">
    <property type="entry name" value="DIHYDROOROTATE DEHYDROGENASE (FUMARATE)"/>
    <property type="match status" value="1"/>
</dbReference>
<comment type="similarity">
    <text evidence="4 11">Belongs to the dihydroorotate dehydrogenase family. Type 1 subfamily.</text>
</comment>
<accession>A0A1I4A4D0</accession>
<keyword evidence="14" id="KW-1185">Reference proteome</keyword>
<gene>
    <name evidence="11" type="primary">pyrD</name>
    <name evidence="13" type="ORF">SAMN04488569_104310</name>
</gene>
<evidence type="ECO:0000256" key="11">
    <source>
        <dbReference type="HAMAP-Rule" id="MF_00224"/>
    </source>
</evidence>
<dbReference type="Pfam" id="PF01180">
    <property type="entry name" value="DHO_dh"/>
    <property type="match status" value="1"/>
</dbReference>
<dbReference type="InterPro" id="IPR049622">
    <property type="entry name" value="Dihydroorotate_DH_I"/>
</dbReference>
<evidence type="ECO:0000256" key="4">
    <source>
        <dbReference type="ARBA" id="ARBA00008008"/>
    </source>
</evidence>
<dbReference type="HAMAP" id="MF_00224">
    <property type="entry name" value="DHO_dh_type1"/>
    <property type="match status" value="1"/>
</dbReference>
<dbReference type="InterPro" id="IPR033888">
    <property type="entry name" value="DHOD_1B"/>
</dbReference>
<comment type="function">
    <text evidence="11">Catalyzes the conversion of dihydroorotate to orotate.</text>
</comment>
<dbReference type="CDD" id="cd04740">
    <property type="entry name" value="DHOD_1B_like"/>
    <property type="match status" value="1"/>
</dbReference>
<evidence type="ECO:0000259" key="12">
    <source>
        <dbReference type="Pfam" id="PF01180"/>
    </source>
</evidence>